<keyword evidence="3" id="KW-1185">Reference proteome</keyword>
<evidence type="ECO:0008006" key="4">
    <source>
        <dbReference type="Google" id="ProtNLM"/>
    </source>
</evidence>
<proteinExistence type="predicted"/>
<evidence type="ECO:0000256" key="1">
    <source>
        <dbReference type="SAM" id="SignalP"/>
    </source>
</evidence>
<feature type="chain" id="PRO_5042029173" description="PEGA domain-containing protein" evidence="1">
    <location>
        <begin position="22"/>
        <end position="335"/>
    </location>
</feature>
<sequence>MNTRALLLASLLVYPAVSAYTADSFRVRSLVPVSIQAHSETQTIEMGYNDALGIAFEDDAVFIRGVEIEIKPPQAILEYRNSLAWGLYSAPAPQPDPSVIDYKAVQLALNTLPSRLSFILQIPLKQNHGFKAGPYATVLQSIVDPAKGPVLFRLFPVMKGLPDNIETLRFVCRIKPLLTDEGGALLDITRPGEKHPISVRVDETLVQNTGEMLILKPGSHHLSIVSEEYRDEVRVFTVESARVTELKIELKDTIPRILVTAPENARMKVNGQETEVRREPFPVDPGTYTFSFALGDWEISRQLTVEKGRDYAINLKLDLEISESPEISDSPEKKE</sequence>
<evidence type="ECO:0000313" key="2">
    <source>
        <dbReference type="EMBL" id="MCD1653636.1"/>
    </source>
</evidence>
<evidence type="ECO:0000313" key="3">
    <source>
        <dbReference type="Proteomes" id="UP001198163"/>
    </source>
</evidence>
<gene>
    <name evidence="2" type="ORF">K7J14_02850</name>
</gene>
<name>A0AAE3JI12_9SPIR</name>
<dbReference type="Proteomes" id="UP001198163">
    <property type="component" value="Unassembled WGS sequence"/>
</dbReference>
<keyword evidence="1" id="KW-0732">Signal</keyword>
<dbReference type="AlphaFoldDB" id="A0AAE3JI12"/>
<protein>
    <recommendedName>
        <fullName evidence="4">PEGA domain-containing protein</fullName>
    </recommendedName>
</protein>
<reference evidence="2" key="1">
    <citation type="submission" date="2021-08" db="EMBL/GenBank/DDBJ databases">
        <title>Comparative analyses of Brucepasteria parasyntrophica and Teretinema zuelzerae.</title>
        <authorList>
            <person name="Song Y."/>
            <person name="Brune A."/>
        </authorList>
    </citation>
    <scope>NUCLEOTIDE SEQUENCE</scope>
    <source>
        <strain evidence="2">DSM 1903</strain>
    </source>
</reference>
<accession>A0AAE3JI12</accession>
<feature type="signal peptide" evidence="1">
    <location>
        <begin position="1"/>
        <end position="21"/>
    </location>
</feature>
<dbReference type="EMBL" id="JAINWA010000001">
    <property type="protein sequence ID" value="MCD1653636.1"/>
    <property type="molecule type" value="Genomic_DNA"/>
</dbReference>
<dbReference type="RefSeq" id="WP_230752855.1">
    <property type="nucleotide sequence ID" value="NZ_JAINWA010000001.1"/>
</dbReference>
<organism evidence="2 3">
    <name type="scientific">Teretinema zuelzerae</name>
    <dbReference type="NCBI Taxonomy" id="156"/>
    <lineage>
        <taxon>Bacteria</taxon>
        <taxon>Pseudomonadati</taxon>
        <taxon>Spirochaetota</taxon>
        <taxon>Spirochaetia</taxon>
        <taxon>Spirochaetales</taxon>
        <taxon>Treponemataceae</taxon>
        <taxon>Teretinema</taxon>
    </lineage>
</organism>
<comment type="caution">
    <text evidence="2">The sequence shown here is derived from an EMBL/GenBank/DDBJ whole genome shotgun (WGS) entry which is preliminary data.</text>
</comment>